<comment type="caution">
    <text evidence="1">The sequence shown here is derived from an EMBL/GenBank/DDBJ whole genome shotgun (WGS) entry which is preliminary data.</text>
</comment>
<gene>
    <name evidence="1" type="ORF">ACFL27_21355</name>
</gene>
<proteinExistence type="predicted"/>
<keyword evidence="2" id="KW-1185">Reference proteome</keyword>
<dbReference type="Proteomes" id="UP001594351">
    <property type="component" value="Unassembled WGS sequence"/>
</dbReference>
<name>A0ABV6Z2T4_UNCC1</name>
<evidence type="ECO:0000313" key="2">
    <source>
        <dbReference type="Proteomes" id="UP001594351"/>
    </source>
</evidence>
<sequence length="152" mass="17319">MSMLFRKIKDLFDDVAWQVWYQDTFDRECPRQVEVEGVGLVKGLTELWARHLHGTIRPDGQKGFSLFNLWCPQNHQDIEIIGAMAGQVQLRQWIFGQNKSRGEGDYSLLSLVATVHGSLIHNGQNSEPILALVRNSNSLQDFKKRLSALAKI</sequence>
<evidence type="ECO:0000313" key="1">
    <source>
        <dbReference type="EMBL" id="MFC1852754.1"/>
    </source>
</evidence>
<organism evidence="1 2">
    <name type="scientific">candidate division CSSED10-310 bacterium</name>
    <dbReference type="NCBI Taxonomy" id="2855610"/>
    <lineage>
        <taxon>Bacteria</taxon>
        <taxon>Bacteria division CSSED10-310</taxon>
    </lineage>
</organism>
<protein>
    <submittedName>
        <fullName evidence="1">Uncharacterized protein</fullName>
    </submittedName>
</protein>
<accession>A0ABV6Z2T4</accession>
<dbReference type="EMBL" id="JBHPBY010000361">
    <property type="protein sequence ID" value="MFC1852754.1"/>
    <property type="molecule type" value="Genomic_DNA"/>
</dbReference>
<reference evidence="1 2" key="1">
    <citation type="submission" date="2024-09" db="EMBL/GenBank/DDBJ databases">
        <title>Laminarin stimulates single cell rates of sulfate reduction while oxygen inhibits transcriptomic activity in coastal marine sediment.</title>
        <authorList>
            <person name="Lindsay M."/>
            <person name="Orcutt B."/>
            <person name="Emerson D."/>
            <person name="Stepanauskas R."/>
            <person name="D'Angelo T."/>
        </authorList>
    </citation>
    <scope>NUCLEOTIDE SEQUENCE [LARGE SCALE GENOMIC DNA]</scope>
    <source>
        <strain evidence="1">SAG AM-311-K15</strain>
    </source>
</reference>